<dbReference type="PANTHER" id="PTHR45726">
    <property type="entry name" value="LEUKOTRIENE A-4 HYDROLASE"/>
    <property type="match status" value="1"/>
</dbReference>
<keyword evidence="2" id="KW-0732">Signal</keyword>
<evidence type="ECO:0000313" key="5">
    <source>
        <dbReference type="Proteomes" id="UP000594688"/>
    </source>
</evidence>
<dbReference type="Pfam" id="PF01433">
    <property type="entry name" value="Peptidase_M1"/>
    <property type="match status" value="1"/>
</dbReference>
<evidence type="ECO:0000313" key="4">
    <source>
        <dbReference type="EMBL" id="QPJ60401.1"/>
    </source>
</evidence>
<protein>
    <submittedName>
        <fullName evidence="4">M1 family metallopeptidase</fullName>
    </submittedName>
</protein>
<feature type="region of interest" description="Disordered" evidence="1">
    <location>
        <begin position="704"/>
        <end position="727"/>
    </location>
</feature>
<dbReference type="EMBL" id="CP048685">
    <property type="protein sequence ID" value="QPJ60401.1"/>
    <property type="molecule type" value="Genomic_DNA"/>
</dbReference>
<feature type="compositionally biased region" description="Basic and acidic residues" evidence="1">
    <location>
        <begin position="716"/>
        <end position="727"/>
    </location>
</feature>
<organism evidence="4 5">
    <name type="scientific">Candidatus Nitronauta litoralis</name>
    <dbReference type="NCBI Taxonomy" id="2705533"/>
    <lineage>
        <taxon>Bacteria</taxon>
        <taxon>Pseudomonadati</taxon>
        <taxon>Nitrospinota/Tectimicrobiota group</taxon>
        <taxon>Nitrospinota</taxon>
        <taxon>Nitrospinia</taxon>
        <taxon>Nitrospinales</taxon>
        <taxon>Nitrospinaceae</taxon>
        <taxon>Candidatus Nitronauta</taxon>
    </lineage>
</organism>
<dbReference type="GO" id="GO:0008237">
    <property type="term" value="F:metallopeptidase activity"/>
    <property type="evidence" value="ECO:0007669"/>
    <property type="project" value="InterPro"/>
</dbReference>
<feature type="chain" id="PRO_5032908859" evidence="2">
    <location>
        <begin position="30"/>
        <end position="727"/>
    </location>
</feature>
<name>A0A7T0BT19_9BACT</name>
<proteinExistence type="predicted"/>
<sequence length="727" mass="83161">MSTIRRGFTCLFLSLFFQGALLCPPPALAGGLKRPVEHKLSIELKPHLGTLTAEDALTLYPGKWNEPSFVFLLHGDFKVDPVEIPHQGDWKISATKTRDGSKPINRIEIFKPTNNNWPDFIQFKFRYRGPYRDLQETGEQNSVENAHTVFLSQNSLFYPVIETGNASPLIIFEMQTTTPPGWEVVSEGKRISHIDNGGRISTLWKCDDPMEEIHLITDRYHEFRGRWEDIDLQVFLRSKDPELAQRFIETAKLYIPFYQRLIGSYPFVKFAVVENSEQTGYGMPSFTLLGSQVIRFPFILHTSYPHEILHNWWGNGAFVKTEEGNWSEGLTTYLADHLMQDLKGKGDRYRFQELMKYKNYVSKKNDFPLNEFISRTDMTTQAIGYGKLVMVFHMLRKRIGEKVFLDALHDFYFEHIFKRAGYQNLQEAMEAHSRQDLSTFFRQWISSKGAPQITLGKVSSQKTKTGFQLDFEVLQNQNGSTFDLDLPYIIWSENNAAPLIKMATITQSNQNFSISLSSAPRAILLDPWNEVFRQLNEGEVPPSISQSFGDSQSLIVIEENGEQALQGAYKYIASTLNGKKDTEADWLEQGDHSVWLLGHHFQKNQPLLKWLETKGIIVKQDIIRIDGQPYSLKEHSVALTVPHPKSPRHSISWILLHSAEAAKGLARKLPHYGKYGYLVFKGDQPTNVAKGAWPANPKGRLHRFSNGPLPLPEQKPLVDFRPGDPLE</sequence>
<evidence type="ECO:0000259" key="3">
    <source>
        <dbReference type="Pfam" id="PF01433"/>
    </source>
</evidence>
<dbReference type="SUPFAM" id="SSF55486">
    <property type="entry name" value="Metalloproteases ('zincins'), catalytic domain"/>
    <property type="match status" value="1"/>
</dbReference>
<evidence type="ECO:0000256" key="2">
    <source>
        <dbReference type="SAM" id="SignalP"/>
    </source>
</evidence>
<dbReference type="InterPro" id="IPR014782">
    <property type="entry name" value="Peptidase_M1_dom"/>
</dbReference>
<dbReference type="InterPro" id="IPR027268">
    <property type="entry name" value="Peptidase_M4/M1_CTD_sf"/>
</dbReference>
<feature type="signal peptide" evidence="2">
    <location>
        <begin position="1"/>
        <end position="29"/>
    </location>
</feature>
<dbReference type="Proteomes" id="UP000594688">
    <property type="component" value="Chromosome"/>
</dbReference>
<dbReference type="AlphaFoldDB" id="A0A7T0BT19"/>
<gene>
    <name evidence="4" type="ORF">G3M70_00235</name>
</gene>
<feature type="domain" description="Peptidase M1 membrane alanine aminopeptidase" evidence="3">
    <location>
        <begin position="306"/>
        <end position="444"/>
    </location>
</feature>
<dbReference type="Gene3D" id="1.10.390.10">
    <property type="entry name" value="Neutral Protease Domain 2"/>
    <property type="match status" value="1"/>
</dbReference>
<evidence type="ECO:0000256" key="1">
    <source>
        <dbReference type="SAM" id="MobiDB-lite"/>
    </source>
</evidence>
<dbReference type="KEGG" id="nli:G3M70_00235"/>
<dbReference type="GO" id="GO:0008270">
    <property type="term" value="F:zinc ion binding"/>
    <property type="evidence" value="ECO:0007669"/>
    <property type="project" value="InterPro"/>
</dbReference>
<accession>A0A7T0BT19</accession>
<dbReference type="PANTHER" id="PTHR45726:SF3">
    <property type="entry name" value="LEUKOTRIENE A-4 HYDROLASE"/>
    <property type="match status" value="1"/>
</dbReference>
<reference evidence="4 5" key="1">
    <citation type="submission" date="2020-02" db="EMBL/GenBank/DDBJ databases">
        <title>Genomic and physiological characterization of two novel Nitrospinaceae genera.</title>
        <authorList>
            <person name="Mueller A.J."/>
            <person name="Jung M.-Y."/>
            <person name="Strachan C.R."/>
            <person name="Herbold C.W."/>
            <person name="Kirkegaard R.H."/>
            <person name="Daims H."/>
        </authorList>
    </citation>
    <scope>NUCLEOTIDE SEQUENCE [LARGE SCALE GENOMIC DNA]</scope>
    <source>
        <strain evidence="4">EB</strain>
    </source>
</reference>
<dbReference type="InterPro" id="IPR034015">
    <property type="entry name" value="M1_LTA4H"/>
</dbReference>